<gene>
    <name evidence="2" type="ORF">BDV26DRAFT_110792</name>
</gene>
<dbReference type="Proteomes" id="UP000326198">
    <property type="component" value="Unassembled WGS sequence"/>
</dbReference>
<organism evidence="2 3">
    <name type="scientific">Aspergillus bertholletiae</name>
    <dbReference type="NCBI Taxonomy" id="1226010"/>
    <lineage>
        <taxon>Eukaryota</taxon>
        <taxon>Fungi</taxon>
        <taxon>Dikarya</taxon>
        <taxon>Ascomycota</taxon>
        <taxon>Pezizomycotina</taxon>
        <taxon>Eurotiomycetes</taxon>
        <taxon>Eurotiomycetidae</taxon>
        <taxon>Eurotiales</taxon>
        <taxon>Aspergillaceae</taxon>
        <taxon>Aspergillus</taxon>
        <taxon>Aspergillus subgen. Circumdati</taxon>
    </lineage>
</organism>
<name>A0A5N7BHA6_9EURO</name>
<evidence type="ECO:0000313" key="3">
    <source>
        <dbReference type="Proteomes" id="UP000326198"/>
    </source>
</evidence>
<evidence type="ECO:0000313" key="2">
    <source>
        <dbReference type="EMBL" id="KAE8380987.1"/>
    </source>
</evidence>
<proteinExistence type="predicted"/>
<accession>A0A5N7BHA6</accession>
<protein>
    <recommendedName>
        <fullName evidence="4">Secreted protein</fullName>
    </recommendedName>
</protein>
<keyword evidence="3" id="KW-1185">Reference proteome</keyword>
<reference evidence="2 3" key="1">
    <citation type="submission" date="2019-04" db="EMBL/GenBank/DDBJ databases">
        <title>Friends and foes A comparative genomics studyof 23 Aspergillus species from section Flavi.</title>
        <authorList>
            <consortium name="DOE Joint Genome Institute"/>
            <person name="Kjaerbolling I."/>
            <person name="Vesth T."/>
            <person name="Frisvad J.C."/>
            <person name="Nybo J.L."/>
            <person name="Theobald S."/>
            <person name="Kildgaard S."/>
            <person name="Isbrandt T."/>
            <person name="Kuo A."/>
            <person name="Sato A."/>
            <person name="Lyhne E.K."/>
            <person name="Kogle M.E."/>
            <person name="Wiebenga A."/>
            <person name="Kun R.S."/>
            <person name="Lubbers R.J."/>
            <person name="Makela M.R."/>
            <person name="Barry K."/>
            <person name="Chovatia M."/>
            <person name="Clum A."/>
            <person name="Daum C."/>
            <person name="Haridas S."/>
            <person name="He G."/>
            <person name="LaButti K."/>
            <person name="Lipzen A."/>
            <person name="Mondo S."/>
            <person name="Riley R."/>
            <person name="Salamov A."/>
            <person name="Simmons B.A."/>
            <person name="Magnuson J.K."/>
            <person name="Henrissat B."/>
            <person name="Mortensen U.H."/>
            <person name="Larsen T.O."/>
            <person name="Devries R.P."/>
            <person name="Grigoriev I.V."/>
            <person name="Machida M."/>
            <person name="Baker S.E."/>
            <person name="Andersen M.R."/>
        </authorList>
    </citation>
    <scope>NUCLEOTIDE SEQUENCE [LARGE SCALE GENOMIC DNA]</scope>
    <source>
        <strain evidence="2 3">IBT 29228</strain>
    </source>
</reference>
<feature type="chain" id="PRO_5024837083" description="Secreted protein" evidence="1">
    <location>
        <begin position="25"/>
        <end position="75"/>
    </location>
</feature>
<feature type="signal peptide" evidence="1">
    <location>
        <begin position="1"/>
        <end position="24"/>
    </location>
</feature>
<sequence>MICLSLGSWLIALLFMVYWSFAKSYVPGAMHEHCVICVECRIQASLCWKMGIDSIYNTFTIFLLETSQLFSLFLL</sequence>
<dbReference type="AlphaFoldDB" id="A0A5N7BHA6"/>
<dbReference type="EMBL" id="ML736175">
    <property type="protein sequence ID" value="KAE8380987.1"/>
    <property type="molecule type" value="Genomic_DNA"/>
</dbReference>
<keyword evidence="1" id="KW-0732">Signal</keyword>
<evidence type="ECO:0000256" key="1">
    <source>
        <dbReference type="SAM" id="SignalP"/>
    </source>
</evidence>
<evidence type="ECO:0008006" key="4">
    <source>
        <dbReference type="Google" id="ProtNLM"/>
    </source>
</evidence>